<comment type="caution">
    <text evidence="2">The sequence shown here is derived from an EMBL/GenBank/DDBJ whole genome shotgun (WGS) entry which is preliminary data.</text>
</comment>
<accession>A0A8J6Q371</accession>
<sequence>MKKKFVALTLSLLAFIYLSCDGNRATKAESLIDYRISLDQWNNLKDSNGNSYKYTISTRSVFGSGTNTTITVINGIVFSRVHESYSLFNEDTGHYLGFENRIVLENFTENKTALNTHASGAPAITIDNLYDSCLREYLSVDASDNKVVFNYDSNDIIKDCYYIPDGCMDDCTVGIKLSNFEWLDLSDLK</sequence>
<evidence type="ECO:0000256" key="1">
    <source>
        <dbReference type="SAM" id="SignalP"/>
    </source>
</evidence>
<evidence type="ECO:0000313" key="3">
    <source>
        <dbReference type="Proteomes" id="UP000600588"/>
    </source>
</evidence>
<feature type="chain" id="PRO_5035155309" description="Lipoprotein" evidence="1">
    <location>
        <begin position="20"/>
        <end position="189"/>
    </location>
</feature>
<name>A0A8J6Q371_9FLAO</name>
<keyword evidence="1" id="KW-0732">Signal</keyword>
<proteinExistence type="predicted"/>
<dbReference type="AlphaFoldDB" id="A0A8J6Q371"/>
<organism evidence="2 3">
    <name type="scientific">Aestuariibaculum sediminum</name>
    <dbReference type="NCBI Taxonomy" id="2770637"/>
    <lineage>
        <taxon>Bacteria</taxon>
        <taxon>Pseudomonadati</taxon>
        <taxon>Bacteroidota</taxon>
        <taxon>Flavobacteriia</taxon>
        <taxon>Flavobacteriales</taxon>
        <taxon>Flavobacteriaceae</taxon>
    </lineage>
</organism>
<dbReference type="Proteomes" id="UP000600588">
    <property type="component" value="Unassembled WGS sequence"/>
</dbReference>
<dbReference type="EMBL" id="JACVXB010000006">
    <property type="protein sequence ID" value="MBD0833156.1"/>
    <property type="molecule type" value="Genomic_DNA"/>
</dbReference>
<feature type="signal peptide" evidence="1">
    <location>
        <begin position="1"/>
        <end position="19"/>
    </location>
</feature>
<evidence type="ECO:0008006" key="4">
    <source>
        <dbReference type="Google" id="ProtNLM"/>
    </source>
</evidence>
<dbReference type="RefSeq" id="WP_188230939.1">
    <property type="nucleotide sequence ID" value="NZ_JACVXB010000006.1"/>
</dbReference>
<gene>
    <name evidence="2" type="ORF">ICJ83_13535</name>
</gene>
<keyword evidence="3" id="KW-1185">Reference proteome</keyword>
<evidence type="ECO:0000313" key="2">
    <source>
        <dbReference type="EMBL" id="MBD0833156.1"/>
    </source>
</evidence>
<reference evidence="2 3" key="1">
    <citation type="submission" date="2020-09" db="EMBL/GenBank/DDBJ databases">
        <title>TT11 complete genome.</title>
        <authorList>
            <person name="Wu Z."/>
        </authorList>
    </citation>
    <scope>NUCLEOTIDE SEQUENCE [LARGE SCALE GENOMIC DNA]</scope>
    <source>
        <strain evidence="2 3">TT11</strain>
    </source>
</reference>
<protein>
    <recommendedName>
        <fullName evidence="4">Lipoprotein</fullName>
    </recommendedName>
</protein>